<dbReference type="InterPro" id="IPR045235">
    <property type="entry name" value="PuuE_HpPgdA-like"/>
</dbReference>
<dbReference type="Pfam" id="PF11959">
    <property type="entry name" value="DUF3473"/>
    <property type="match status" value="1"/>
</dbReference>
<evidence type="ECO:0000259" key="1">
    <source>
        <dbReference type="PROSITE" id="PS51677"/>
    </source>
</evidence>
<dbReference type="InterPro" id="IPR011330">
    <property type="entry name" value="Glyco_hydro/deAcase_b/a-brl"/>
</dbReference>
<evidence type="ECO:0000313" key="3">
    <source>
        <dbReference type="Proteomes" id="UP001258994"/>
    </source>
</evidence>
<accession>A0ABY9TUT1</accession>
<gene>
    <name evidence="2" type="ORF">RGQ13_00745</name>
</gene>
<dbReference type="InterPro" id="IPR014344">
    <property type="entry name" value="XrtA_polysacc_deacetyl"/>
</dbReference>
<dbReference type="PROSITE" id="PS51677">
    <property type="entry name" value="NODB"/>
    <property type="match status" value="1"/>
</dbReference>
<dbReference type="Pfam" id="PF01522">
    <property type="entry name" value="Polysacc_deac_1"/>
    <property type="match status" value="1"/>
</dbReference>
<name>A0ABY9TUT1_9GAMM</name>
<sequence>MQSHPNQAHILTVDVEDYFQVSAFENVIARSEWDSLEHRVEKNTHRILDLFDKQNAKATFFVLGWVAERYPNVVKRIVNDGHELASHGYGHQRLTKLNQKEAQQDIEKSKHILEDISSTEVIGYRAPSFSINNSNTWVYQILKELGFQYSSSTYPINHDLYGEPSWPRQAYLTKENILEIPASTLNVANRNFPIAGGGYYRLLPYWLNKQAISRYVKAESVPYMFYFHPWEIDPEQPKFSQASLKSKFRHYTNLSNMESKIEKLLSSYHWQTVKAYYASDSVSTNSVAGCYCD</sequence>
<dbReference type="PANTHER" id="PTHR47561:SF1">
    <property type="entry name" value="POLYSACCHARIDE DEACETYLASE FAMILY PROTEIN (AFU_ORTHOLOGUE AFUA_6G05030)"/>
    <property type="match status" value="1"/>
</dbReference>
<reference evidence="3" key="1">
    <citation type="submission" date="2023-09" db="EMBL/GenBank/DDBJ databases">
        <authorList>
            <person name="Li S."/>
            <person name="Li X."/>
            <person name="Zhang C."/>
            <person name="Zhao Z."/>
        </authorList>
    </citation>
    <scope>NUCLEOTIDE SEQUENCE [LARGE SCALE GENOMIC DNA]</scope>
    <source>
        <strain evidence="3">SQ149</strain>
    </source>
</reference>
<dbReference type="Gene3D" id="3.20.20.370">
    <property type="entry name" value="Glycoside hydrolase/deacetylase"/>
    <property type="match status" value="1"/>
</dbReference>
<evidence type="ECO:0000313" key="2">
    <source>
        <dbReference type="EMBL" id="WNC72533.1"/>
    </source>
</evidence>
<dbReference type="InterPro" id="IPR022560">
    <property type="entry name" value="DUF3473"/>
</dbReference>
<dbReference type="Proteomes" id="UP001258994">
    <property type="component" value="Chromosome"/>
</dbReference>
<dbReference type="InterPro" id="IPR002509">
    <property type="entry name" value="NODB_dom"/>
</dbReference>
<feature type="domain" description="NodB homology" evidence="1">
    <location>
        <begin position="25"/>
        <end position="293"/>
    </location>
</feature>
<organism evidence="2 3">
    <name type="scientific">Thalassotalea psychrophila</name>
    <dbReference type="NCBI Taxonomy" id="3065647"/>
    <lineage>
        <taxon>Bacteria</taxon>
        <taxon>Pseudomonadati</taxon>
        <taxon>Pseudomonadota</taxon>
        <taxon>Gammaproteobacteria</taxon>
        <taxon>Alteromonadales</taxon>
        <taxon>Colwelliaceae</taxon>
        <taxon>Thalassotalea</taxon>
    </lineage>
</organism>
<dbReference type="CDD" id="cd10941">
    <property type="entry name" value="CE4_PuuE_HpPgdA_like_2"/>
    <property type="match status" value="1"/>
</dbReference>
<proteinExistence type="predicted"/>
<dbReference type="RefSeq" id="WP_348391650.1">
    <property type="nucleotide sequence ID" value="NZ_CP134145.1"/>
</dbReference>
<dbReference type="EMBL" id="CP134145">
    <property type="protein sequence ID" value="WNC72533.1"/>
    <property type="molecule type" value="Genomic_DNA"/>
</dbReference>
<protein>
    <submittedName>
        <fullName evidence="2">DUF3473 domain-containing protein</fullName>
    </submittedName>
</protein>
<dbReference type="NCBIfam" id="TIGR03006">
    <property type="entry name" value="pepcterm_polyde"/>
    <property type="match status" value="1"/>
</dbReference>
<dbReference type="PANTHER" id="PTHR47561">
    <property type="entry name" value="POLYSACCHARIDE DEACETYLASE FAMILY PROTEIN (AFU_ORTHOLOGUE AFUA_6G05030)"/>
    <property type="match status" value="1"/>
</dbReference>
<keyword evidence="3" id="KW-1185">Reference proteome</keyword>
<dbReference type="SUPFAM" id="SSF88713">
    <property type="entry name" value="Glycoside hydrolase/deacetylase"/>
    <property type="match status" value="1"/>
</dbReference>